<evidence type="ECO:0000313" key="2">
    <source>
        <dbReference type="Proteomes" id="UP000203130"/>
    </source>
</evidence>
<dbReference type="RefSeq" id="YP_009200877.1">
    <property type="nucleotide sequence ID" value="NC_028826.1"/>
</dbReference>
<name>A0A0M4RDX4_9CAUD</name>
<gene>
    <name evidence="1" type="ORF">EFm5_07</name>
</gene>
<keyword evidence="2" id="KW-1185">Reference proteome</keyword>
<protein>
    <submittedName>
        <fullName evidence="1">Uncharacterized protein</fullName>
    </submittedName>
</protein>
<evidence type="ECO:0000313" key="1">
    <source>
        <dbReference type="EMBL" id="ALF01976.1"/>
    </source>
</evidence>
<dbReference type="GeneID" id="26628046"/>
<proteinExistence type="predicted"/>
<dbReference type="EMBL" id="KT588072">
    <property type="protein sequence ID" value="ALF01976.1"/>
    <property type="molecule type" value="Genomic_DNA"/>
</dbReference>
<sequence length="38" mass="4600">MSWIMKAKILDIEQVSVYAATKEYMKFTKIVYKWEVVK</sequence>
<dbReference type="KEGG" id="vg:26628046"/>
<dbReference type="OrthoDB" id="40144at10239"/>
<organism evidence="1 2">
    <name type="scientific">Enterococcus phage IME-EFm5</name>
    <dbReference type="NCBI Taxonomy" id="1718158"/>
    <lineage>
        <taxon>Viruses</taxon>
        <taxon>Duplodnaviria</taxon>
        <taxon>Heunggongvirae</taxon>
        <taxon>Uroviricota</taxon>
        <taxon>Caudoviricetes</taxon>
        <taxon>Efemquintavirus</taxon>
        <taxon>Efemquintavirus Efm5</taxon>
    </lineage>
</organism>
<reference evidence="1 2" key="1">
    <citation type="submission" date="2015-08" db="EMBL/GenBank/DDBJ databases">
        <title>Complete genome sequence analysis of novel bacteriophage IME-EFm5.</title>
        <authorList>
            <person name="Gong P."/>
            <person name="Han W."/>
            <person name="Gu J."/>
        </authorList>
    </citation>
    <scope>NUCLEOTIDE SEQUENCE [LARGE SCALE GENOMIC DNA]</scope>
</reference>
<accession>A0A0M4RDX4</accession>
<dbReference type="Proteomes" id="UP000203130">
    <property type="component" value="Segment"/>
</dbReference>